<proteinExistence type="predicted"/>
<evidence type="ECO:0000313" key="2">
    <source>
        <dbReference type="Proteomes" id="UP000054279"/>
    </source>
</evidence>
<dbReference type="AlphaFoldDB" id="A0A0C9UGX5"/>
<reference evidence="1 2" key="1">
    <citation type="submission" date="2014-06" db="EMBL/GenBank/DDBJ databases">
        <title>Evolutionary Origins and Diversification of the Mycorrhizal Mutualists.</title>
        <authorList>
            <consortium name="DOE Joint Genome Institute"/>
            <consortium name="Mycorrhizal Genomics Consortium"/>
            <person name="Kohler A."/>
            <person name="Kuo A."/>
            <person name="Nagy L.G."/>
            <person name="Floudas D."/>
            <person name="Copeland A."/>
            <person name="Barry K.W."/>
            <person name="Cichocki N."/>
            <person name="Veneault-Fourrey C."/>
            <person name="LaButti K."/>
            <person name="Lindquist E.A."/>
            <person name="Lipzen A."/>
            <person name="Lundell T."/>
            <person name="Morin E."/>
            <person name="Murat C."/>
            <person name="Riley R."/>
            <person name="Ohm R."/>
            <person name="Sun H."/>
            <person name="Tunlid A."/>
            <person name="Henrissat B."/>
            <person name="Grigoriev I.V."/>
            <person name="Hibbett D.S."/>
            <person name="Martin F."/>
        </authorList>
    </citation>
    <scope>NUCLEOTIDE SEQUENCE [LARGE SCALE GENOMIC DNA]</scope>
    <source>
        <strain evidence="1 2">SS14</strain>
    </source>
</reference>
<keyword evidence="2" id="KW-1185">Reference proteome</keyword>
<organism evidence="1 2">
    <name type="scientific">Sphaerobolus stellatus (strain SS14)</name>
    <dbReference type="NCBI Taxonomy" id="990650"/>
    <lineage>
        <taxon>Eukaryota</taxon>
        <taxon>Fungi</taxon>
        <taxon>Dikarya</taxon>
        <taxon>Basidiomycota</taxon>
        <taxon>Agaricomycotina</taxon>
        <taxon>Agaricomycetes</taxon>
        <taxon>Phallomycetidae</taxon>
        <taxon>Geastrales</taxon>
        <taxon>Sphaerobolaceae</taxon>
        <taxon>Sphaerobolus</taxon>
    </lineage>
</organism>
<dbReference type="HOGENOM" id="CLU_921868_0_0_1"/>
<dbReference type="Proteomes" id="UP000054279">
    <property type="component" value="Unassembled WGS sequence"/>
</dbReference>
<protein>
    <submittedName>
        <fullName evidence="1">Uncharacterized protein</fullName>
    </submittedName>
</protein>
<accession>A0A0C9UGX5</accession>
<evidence type="ECO:0000313" key="1">
    <source>
        <dbReference type="EMBL" id="KIJ34064.1"/>
    </source>
</evidence>
<name>A0A0C9UGX5_SPHS4</name>
<dbReference type="EMBL" id="KN837204">
    <property type="protein sequence ID" value="KIJ34064.1"/>
    <property type="molecule type" value="Genomic_DNA"/>
</dbReference>
<sequence length="302" mass="35450">MDQIFDKKGGPTIKDCPQPHPRVWPMMNMVLADLFAAEEPDPFDPYNFTARYSRHGTTSGEIVENIFWAASRDDFEWERMELLAALRIPPSGKDGLRKCELTYHPYQEDPTFTLRRRSCWSSVLLPPGAIQHPHVQIATSSQIIRHITGLILWFFWPWTEHNIKIFKRRVHQHRAEMELENDIGKWDNFEGLELRWNTEVFDCFYIPPCHFTAYIVFTPSSFARLQIWGLSEFSKAHSSTKTILDIHHSPLHRVNMELLNPFITWQEGLAGLKYAESFSAPCFLLEFVESFSFHHHPMEYLQ</sequence>
<gene>
    <name evidence="1" type="ORF">M422DRAFT_263856</name>
</gene>